<dbReference type="NCBIfam" id="NF006029">
    <property type="entry name" value="PRK08168.1"/>
    <property type="match status" value="1"/>
</dbReference>
<comment type="caution">
    <text evidence="10">The sequence shown here is derived from an EMBL/GenBank/DDBJ whole genome shotgun (WGS) entry which is preliminary data.</text>
</comment>
<dbReference type="EMBL" id="JBAKAR010000004">
    <property type="protein sequence ID" value="MEL0612927.1"/>
    <property type="molecule type" value="Genomic_DNA"/>
</dbReference>
<proteinExistence type="inferred from homology"/>
<feature type="transmembrane region" description="Helical" evidence="7">
    <location>
        <begin position="423"/>
        <end position="445"/>
    </location>
</feature>
<evidence type="ECO:0000256" key="4">
    <source>
        <dbReference type="ARBA" id="ARBA00022692"/>
    </source>
</evidence>
<comment type="similarity">
    <text evidence="7">Belongs to the inorganic carbon transporter (TC 9.A.2) DabB family.</text>
</comment>
<keyword evidence="11" id="KW-1185">Reference proteome</keyword>
<feature type="transmembrane region" description="Helical" evidence="7">
    <location>
        <begin position="270"/>
        <end position="288"/>
    </location>
</feature>
<evidence type="ECO:0000256" key="8">
    <source>
        <dbReference type="RuleBase" id="RU000320"/>
    </source>
</evidence>
<reference evidence="10 11" key="1">
    <citation type="submission" date="2024-02" db="EMBL/GenBank/DDBJ databases">
        <title>Bacteria isolated from the canopy kelp, Nereocystis luetkeana.</title>
        <authorList>
            <person name="Pfister C.A."/>
            <person name="Younker I.T."/>
            <person name="Light S.H."/>
        </authorList>
    </citation>
    <scope>NUCLEOTIDE SEQUENCE [LARGE SCALE GENOMIC DNA]</scope>
    <source>
        <strain evidence="10 11">TI.4.07</strain>
    </source>
</reference>
<feature type="transmembrane region" description="Helical" evidence="7">
    <location>
        <begin position="6"/>
        <end position="25"/>
    </location>
</feature>
<evidence type="ECO:0000256" key="5">
    <source>
        <dbReference type="ARBA" id="ARBA00022989"/>
    </source>
</evidence>
<feature type="transmembrane region" description="Helical" evidence="7">
    <location>
        <begin position="37"/>
        <end position="57"/>
    </location>
</feature>
<dbReference type="InterPro" id="IPR001750">
    <property type="entry name" value="ND/Mrp_TM"/>
</dbReference>
<dbReference type="InterPro" id="IPR046396">
    <property type="entry name" value="Transporter_DabB"/>
</dbReference>
<evidence type="ECO:0000313" key="10">
    <source>
        <dbReference type="EMBL" id="MEL0612927.1"/>
    </source>
</evidence>
<evidence type="ECO:0000256" key="3">
    <source>
        <dbReference type="ARBA" id="ARBA00022475"/>
    </source>
</evidence>
<evidence type="ECO:0000256" key="6">
    <source>
        <dbReference type="ARBA" id="ARBA00023136"/>
    </source>
</evidence>
<keyword evidence="2 7" id="KW-0813">Transport</keyword>
<dbReference type="Proteomes" id="UP001379949">
    <property type="component" value="Unassembled WGS sequence"/>
</dbReference>
<evidence type="ECO:0000256" key="1">
    <source>
        <dbReference type="ARBA" id="ARBA00004127"/>
    </source>
</evidence>
<sequence>MPVVTWSFLPVLIPLALVLCGWFGCREKSTSVPQKAVWLSRGLIFLYGLNLGVHYFLTTPKQDHTLLHHTVLSQIMLALIVVMSWVLLRFSRQYMNGQANRARYYRWLMFTLASVALTVMSNHLMLFWLGWLCISLSLHNLLTFFPDRPRAILAAHKKFILARIAELTLFIAFMLLYQQHQSFYINGILSSLTQQESMGQALSWQDQLAACLIAFAALIKCAQLPFHGWLIQVVESPTPVSALLHAGVINLGGYMLLLFTPLVSQSLSAIWLLLIVAGLSTLASSLVMTTRISVKVRLAWSTSAQMGLMLLEFALGLYELVLLHLLAHSFYKAYSFLNSGNAVNDYLRLALSAPTKHSAKTPSLPKLKEWFLALTIATACVVAVRFAFHFETAFSTWWLFALALSILIIQWRTSEHPASWLTTLITGAALTLIYASLKSAIWFALPPETGQVRAFSYPDIWAMSLFTLLFATHLLLHYQVHWPFVRRLSMTLFAGLYLDEWVTRAALKIWPVHLPARAKEQHSTSFSDLSLPEHF</sequence>
<feature type="transmembrane region" description="Helical" evidence="7">
    <location>
        <begin position="159"/>
        <end position="177"/>
    </location>
</feature>
<feature type="transmembrane region" description="Helical" evidence="7">
    <location>
        <begin position="370"/>
        <end position="388"/>
    </location>
</feature>
<dbReference type="PANTHER" id="PTHR42829:SF1">
    <property type="entry name" value="INORGANIC CARBON TRANSPORTER SUBUNIT DABB-RELATED"/>
    <property type="match status" value="1"/>
</dbReference>
<feature type="transmembrane region" description="Helical" evidence="7">
    <location>
        <begin position="394"/>
        <end position="411"/>
    </location>
</feature>
<evidence type="ECO:0000313" key="11">
    <source>
        <dbReference type="Proteomes" id="UP001379949"/>
    </source>
</evidence>
<comment type="function">
    <text evidence="7">Part of an energy-coupled inorganic carbon pump.</text>
</comment>
<accession>A0ABU9G7H6</accession>
<keyword evidence="6 7" id="KW-0472">Membrane</keyword>
<keyword evidence="5 7" id="KW-1133">Transmembrane helix</keyword>
<name>A0ABU9G7H6_9GAMM</name>
<dbReference type="RefSeq" id="WP_341566800.1">
    <property type="nucleotide sequence ID" value="NZ_JBAKAR010000004.1"/>
</dbReference>
<keyword evidence="4 7" id="KW-0812">Transmembrane</keyword>
<comment type="subcellular location">
    <subcellularLocation>
        <location evidence="7">Cell membrane</location>
        <topology evidence="7">Multi-pass membrane protein</topology>
    </subcellularLocation>
    <subcellularLocation>
        <location evidence="1">Endomembrane system</location>
        <topology evidence="1">Multi-pass membrane protein</topology>
    </subcellularLocation>
    <subcellularLocation>
        <location evidence="8">Membrane</location>
        <topology evidence="8">Multi-pass membrane protein</topology>
    </subcellularLocation>
</comment>
<keyword evidence="3 7" id="KW-1003">Cell membrane</keyword>
<dbReference type="PRINTS" id="PR01434">
    <property type="entry name" value="NADHDHGNASE5"/>
</dbReference>
<feature type="transmembrane region" description="Helical" evidence="7">
    <location>
        <begin position="108"/>
        <end position="139"/>
    </location>
</feature>
<comment type="subunit">
    <text evidence="7">Forms a complex with DabA.</text>
</comment>
<feature type="transmembrane region" description="Helical" evidence="7">
    <location>
        <begin position="242"/>
        <end position="263"/>
    </location>
</feature>
<evidence type="ECO:0000259" key="9">
    <source>
        <dbReference type="Pfam" id="PF00361"/>
    </source>
</evidence>
<dbReference type="InterPro" id="IPR003945">
    <property type="entry name" value="NU5C-like"/>
</dbReference>
<dbReference type="PANTHER" id="PTHR42829">
    <property type="entry name" value="NADH-UBIQUINONE OXIDOREDUCTASE CHAIN 5"/>
    <property type="match status" value="1"/>
</dbReference>
<evidence type="ECO:0000256" key="7">
    <source>
        <dbReference type="HAMAP-Rule" id="MF_00862"/>
    </source>
</evidence>
<dbReference type="HAMAP" id="MF_00862">
    <property type="entry name" value="DabB"/>
    <property type="match status" value="1"/>
</dbReference>
<organism evidence="10 11">
    <name type="scientific">Marinomonas arenicola</name>
    <dbReference type="NCBI Taxonomy" id="569601"/>
    <lineage>
        <taxon>Bacteria</taxon>
        <taxon>Pseudomonadati</taxon>
        <taxon>Pseudomonadota</taxon>
        <taxon>Gammaproteobacteria</taxon>
        <taxon>Oceanospirillales</taxon>
        <taxon>Oceanospirillaceae</taxon>
        <taxon>Marinomonas</taxon>
    </lineage>
</organism>
<feature type="transmembrane region" description="Helical" evidence="7">
    <location>
        <begin position="308"/>
        <end position="327"/>
    </location>
</feature>
<feature type="domain" description="NADH:quinone oxidoreductase/Mrp antiporter transmembrane" evidence="9">
    <location>
        <begin position="121"/>
        <end position="348"/>
    </location>
</feature>
<evidence type="ECO:0000256" key="2">
    <source>
        <dbReference type="ARBA" id="ARBA00022448"/>
    </source>
</evidence>
<protein>
    <recommendedName>
        <fullName evidence="7">Probable inorganic carbon transporter subunit DabB</fullName>
    </recommendedName>
</protein>
<gene>
    <name evidence="7" type="primary">dabB</name>
    <name evidence="10" type="ORF">V6242_07205</name>
</gene>
<feature type="transmembrane region" description="Helical" evidence="7">
    <location>
        <begin position="460"/>
        <end position="480"/>
    </location>
</feature>
<feature type="transmembrane region" description="Helical" evidence="7">
    <location>
        <begin position="208"/>
        <end position="230"/>
    </location>
</feature>
<feature type="transmembrane region" description="Helical" evidence="7">
    <location>
        <begin position="69"/>
        <end position="88"/>
    </location>
</feature>
<dbReference type="Pfam" id="PF00361">
    <property type="entry name" value="Proton_antipo_M"/>
    <property type="match status" value="1"/>
</dbReference>